<dbReference type="Proteomes" id="UP000249417">
    <property type="component" value="Unassembled WGS sequence"/>
</dbReference>
<keyword evidence="2 6" id="KW-0436">Ligase</keyword>
<dbReference type="InterPro" id="IPR011761">
    <property type="entry name" value="ATP-grasp"/>
</dbReference>
<protein>
    <submittedName>
        <fullName evidence="6">D-alanine--D-alanine ligase</fullName>
    </submittedName>
</protein>
<dbReference type="GO" id="GO:0005524">
    <property type="term" value="F:ATP binding"/>
    <property type="evidence" value="ECO:0007669"/>
    <property type="project" value="UniProtKB-UniRule"/>
</dbReference>
<dbReference type="NCBIfam" id="NF002378">
    <property type="entry name" value="PRK01372.1"/>
    <property type="match status" value="1"/>
</dbReference>
<feature type="non-terminal residue" evidence="6">
    <location>
        <position position="212"/>
    </location>
</feature>
<dbReference type="SUPFAM" id="SSF52440">
    <property type="entry name" value="PreATP-grasp domain"/>
    <property type="match status" value="1"/>
</dbReference>
<gene>
    <name evidence="6" type="ORF">DI551_12155</name>
</gene>
<evidence type="ECO:0000259" key="5">
    <source>
        <dbReference type="PROSITE" id="PS50975"/>
    </source>
</evidence>
<dbReference type="EMBL" id="QFQB01000155">
    <property type="protein sequence ID" value="PZQ43438.1"/>
    <property type="molecule type" value="Genomic_DNA"/>
</dbReference>
<dbReference type="InterPro" id="IPR011095">
    <property type="entry name" value="Dala_Dala_lig_C"/>
</dbReference>
<dbReference type="PROSITE" id="PS50975">
    <property type="entry name" value="ATP_GRASP"/>
    <property type="match status" value="1"/>
</dbReference>
<proteinExistence type="inferred from homology"/>
<keyword evidence="3" id="KW-0961">Cell wall biogenesis/degradation</keyword>
<comment type="caution">
    <text evidence="6">The sequence shown here is derived from an EMBL/GenBank/DDBJ whole genome shotgun (WGS) entry which is preliminary data.</text>
</comment>
<dbReference type="AlphaFoldDB" id="A0A2W5MSK7"/>
<dbReference type="GO" id="GO:0046872">
    <property type="term" value="F:metal ion binding"/>
    <property type="evidence" value="ECO:0007669"/>
    <property type="project" value="InterPro"/>
</dbReference>
<dbReference type="GO" id="GO:0071555">
    <property type="term" value="P:cell wall organization"/>
    <property type="evidence" value="ECO:0007669"/>
    <property type="project" value="UniProtKB-KW"/>
</dbReference>
<accession>A0A2W5MSK7</accession>
<reference evidence="6 7" key="1">
    <citation type="submission" date="2017-08" db="EMBL/GenBank/DDBJ databases">
        <title>Infants hospitalized years apart are colonized by the same room-sourced microbial strains.</title>
        <authorList>
            <person name="Brooks B."/>
            <person name="Olm M.R."/>
            <person name="Firek B.A."/>
            <person name="Baker R."/>
            <person name="Thomas B.C."/>
            <person name="Morowitz M.J."/>
            <person name="Banfield J.F."/>
        </authorList>
    </citation>
    <scope>NUCLEOTIDE SEQUENCE [LARGE SCALE GENOMIC DNA]</scope>
    <source>
        <strain evidence="6">S2_005_002_R2_29</strain>
    </source>
</reference>
<dbReference type="Gene3D" id="3.30.470.20">
    <property type="entry name" value="ATP-grasp fold, B domain"/>
    <property type="match status" value="1"/>
</dbReference>
<evidence type="ECO:0000313" key="7">
    <source>
        <dbReference type="Proteomes" id="UP000249417"/>
    </source>
</evidence>
<dbReference type="SUPFAM" id="SSF56059">
    <property type="entry name" value="Glutathione synthetase ATP-binding domain-like"/>
    <property type="match status" value="1"/>
</dbReference>
<keyword evidence="4" id="KW-0547">Nucleotide-binding</keyword>
<name>A0A2W5MSK7_9BACT</name>
<dbReference type="GO" id="GO:0008716">
    <property type="term" value="F:D-alanine-D-alanine ligase activity"/>
    <property type="evidence" value="ECO:0007669"/>
    <property type="project" value="InterPro"/>
</dbReference>
<feature type="domain" description="ATP-grasp" evidence="5">
    <location>
        <begin position="104"/>
        <end position="187"/>
    </location>
</feature>
<evidence type="ECO:0000256" key="3">
    <source>
        <dbReference type="ARBA" id="ARBA00023316"/>
    </source>
</evidence>
<evidence type="ECO:0000256" key="2">
    <source>
        <dbReference type="ARBA" id="ARBA00022598"/>
    </source>
</evidence>
<dbReference type="PANTHER" id="PTHR23132">
    <property type="entry name" value="D-ALANINE--D-ALANINE LIGASE"/>
    <property type="match status" value="1"/>
</dbReference>
<sequence>MTKTVALLVGGWSSEREVSLTKGKHVEAALKEAGYSVKTIDVSRDLQKLVKELSTIKPDAVFNNLYGRGGEDGTIQAVLEMLGLPYTHSGVVASAVGMDKVMTKRLAESVGVRCSVGKVASKKDILAEAVMPRPYVVKPINEGSSVGVRIILEGENQMPIDEASWTFGEEALVEKYVPGREIHVAVLDGKALGVTEIFVHGHRFFDYDAKYH</sequence>
<evidence type="ECO:0000313" key="6">
    <source>
        <dbReference type="EMBL" id="PZQ43438.1"/>
    </source>
</evidence>
<evidence type="ECO:0000256" key="1">
    <source>
        <dbReference type="ARBA" id="ARBA00010871"/>
    </source>
</evidence>
<keyword evidence="4" id="KW-0067">ATP-binding</keyword>
<dbReference type="Gene3D" id="3.40.50.20">
    <property type="match status" value="1"/>
</dbReference>
<comment type="similarity">
    <text evidence="1">Belongs to the D-alanine--D-alanine ligase family.</text>
</comment>
<dbReference type="InterPro" id="IPR016185">
    <property type="entry name" value="PreATP-grasp_dom_sf"/>
</dbReference>
<organism evidence="6 7">
    <name type="scientific">Micavibrio aeruginosavorus</name>
    <dbReference type="NCBI Taxonomy" id="349221"/>
    <lineage>
        <taxon>Bacteria</taxon>
        <taxon>Pseudomonadati</taxon>
        <taxon>Bdellovibrionota</taxon>
        <taxon>Bdellovibrionia</taxon>
        <taxon>Bdellovibrionales</taxon>
        <taxon>Pseudobdellovibrionaceae</taxon>
        <taxon>Micavibrio</taxon>
    </lineage>
</organism>
<dbReference type="Pfam" id="PF07478">
    <property type="entry name" value="Dala_Dala_lig_C"/>
    <property type="match status" value="1"/>
</dbReference>
<evidence type="ECO:0000256" key="4">
    <source>
        <dbReference type="PROSITE-ProRule" id="PRU00409"/>
    </source>
</evidence>
<dbReference type="PANTHER" id="PTHR23132:SF23">
    <property type="entry name" value="D-ALANINE--D-ALANINE LIGASE B"/>
    <property type="match status" value="1"/>
</dbReference>